<dbReference type="GO" id="GO:0046512">
    <property type="term" value="P:sphingosine biosynthetic process"/>
    <property type="evidence" value="ECO:0007669"/>
    <property type="project" value="TreeGrafter"/>
</dbReference>
<evidence type="ECO:0000256" key="5">
    <source>
        <dbReference type="ARBA" id="ARBA00022898"/>
    </source>
</evidence>
<comment type="cofactor">
    <cofactor evidence="1">
        <name>pyridoxal 5'-phosphate</name>
        <dbReference type="ChEBI" id="CHEBI:597326"/>
    </cofactor>
</comment>
<dbReference type="EC" id="2.3.1.50" evidence="3"/>
<dbReference type="SMART" id="SM00248">
    <property type="entry name" value="ANK"/>
    <property type="match status" value="4"/>
</dbReference>
<dbReference type="InterPro" id="IPR036770">
    <property type="entry name" value="Ankyrin_rpt-contain_sf"/>
</dbReference>
<dbReference type="Proteomes" id="UP000320475">
    <property type="component" value="Unassembled WGS sequence"/>
</dbReference>
<dbReference type="AlphaFoldDB" id="A0A507DH19"/>
<evidence type="ECO:0000313" key="9">
    <source>
        <dbReference type="EMBL" id="TPX50188.1"/>
    </source>
</evidence>
<keyword evidence="5" id="KW-0663">Pyridoxal phosphate</keyword>
<dbReference type="InterPro" id="IPR004839">
    <property type="entry name" value="Aminotransferase_I/II_large"/>
</dbReference>
<dbReference type="Gene3D" id="3.40.640.10">
    <property type="entry name" value="Type I PLP-dependent aspartate aminotransferase-like (Major domain)"/>
    <property type="match status" value="1"/>
</dbReference>
<dbReference type="GO" id="GO:0046513">
    <property type="term" value="P:ceramide biosynthetic process"/>
    <property type="evidence" value="ECO:0007669"/>
    <property type="project" value="TreeGrafter"/>
</dbReference>
<organism evidence="9 10">
    <name type="scientific">Synchytrium endobioticum</name>
    <dbReference type="NCBI Taxonomy" id="286115"/>
    <lineage>
        <taxon>Eukaryota</taxon>
        <taxon>Fungi</taxon>
        <taxon>Fungi incertae sedis</taxon>
        <taxon>Chytridiomycota</taxon>
        <taxon>Chytridiomycota incertae sedis</taxon>
        <taxon>Chytridiomycetes</taxon>
        <taxon>Synchytriales</taxon>
        <taxon>Synchytriaceae</taxon>
        <taxon>Synchytrium</taxon>
    </lineage>
</organism>
<comment type="similarity">
    <text evidence="2">Belongs to the class-II pyridoxal-phosphate-dependent aminotransferase family.</text>
</comment>
<gene>
    <name evidence="9" type="ORF">SeLEV6574_g01046</name>
</gene>
<name>A0A507DH19_9FUNG</name>
<dbReference type="Gene3D" id="3.90.1150.10">
    <property type="entry name" value="Aspartate Aminotransferase, domain 1"/>
    <property type="match status" value="1"/>
</dbReference>
<feature type="transmembrane region" description="Helical" evidence="7">
    <location>
        <begin position="66"/>
        <end position="84"/>
    </location>
</feature>
<feature type="domain" description="Aminotransferase class I/classII large" evidence="8">
    <location>
        <begin position="166"/>
        <end position="519"/>
    </location>
</feature>
<dbReference type="SUPFAM" id="SSF48403">
    <property type="entry name" value="Ankyrin repeat"/>
    <property type="match status" value="1"/>
</dbReference>
<keyword evidence="7" id="KW-0472">Membrane</keyword>
<dbReference type="OrthoDB" id="65434at2759"/>
<dbReference type="CDD" id="cd06454">
    <property type="entry name" value="KBL_like"/>
    <property type="match status" value="1"/>
</dbReference>
<keyword evidence="4" id="KW-0808">Transferase</keyword>
<evidence type="ECO:0000256" key="7">
    <source>
        <dbReference type="SAM" id="Phobius"/>
    </source>
</evidence>
<dbReference type="GO" id="GO:0004758">
    <property type="term" value="F:serine C-palmitoyltransferase activity"/>
    <property type="evidence" value="ECO:0007669"/>
    <property type="project" value="UniProtKB-EC"/>
</dbReference>
<evidence type="ECO:0000256" key="2">
    <source>
        <dbReference type="ARBA" id="ARBA00008392"/>
    </source>
</evidence>
<comment type="catalytic activity">
    <reaction evidence="6">
        <text>L-serine + hexadecanoyl-CoA + H(+) = 3-oxosphinganine + CO2 + CoA</text>
        <dbReference type="Rhea" id="RHEA:14761"/>
        <dbReference type="ChEBI" id="CHEBI:15378"/>
        <dbReference type="ChEBI" id="CHEBI:16526"/>
        <dbReference type="ChEBI" id="CHEBI:33384"/>
        <dbReference type="ChEBI" id="CHEBI:57287"/>
        <dbReference type="ChEBI" id="CHEBI:57379"/>
        <dbReference type="ChEBI" id="CHEBI:58299"/>
        <dbReference type="EC" id="2.3.1.50"/>
    </reaction>
</comment>
<evidence type="ECO:0000259" key="8">
    <source>
        <dbReference type="Pfam" id="PF00155"/>
    </source>
</evidence>
<dbReference type="InterPro" id="IPR050087">
    <property type="entry name" value="AON_synthase_class-II"/>
</dbReference>
<evidence type="ECO:0000256" key="6">
    <source>
        <dbReference type="ARBA" id="ARBA00048528"/>
    </source>
</evidence>
<dbReference type="InterPro" id="IPR015421">
    <property type="entry name" value="PyrdxlP-dep_Trfase_major"/>
</dbReference>
<dbReference type="Gene3D" id="1.25.40.20">
    <property type="entry name" value="Ankyrin repeat-containing domain"/>
    <property type="match status" value="2"/>
</dbReference>
<dbReference type="PANTHER" id="PTHR13693:SF3">
    <property type="entry name" value="LD36009P"/>
    <property type="match status" value="1"/>
</dbReference>
<evidence type="ECO:0000313" key="10">
    <source>
        <dbReference type="Proteomes" id="UP000320475"/>
    </source>
</evidence>
<reference evidence="9 10" key="1">
    <citation type="journal article" date="2019" name="Sci. Rep.">
        <title>Comparative genomics of chytrid fungi reveal insights into the obligate biotrophic and pathogenic lifestyle of Synchytrium endobioticum.</title>
        <authorList>
            <person name="van de Vossenberg B.T.L.H."/>
            <person name="Warris S."/>
            <person name="Nguyen H.D.T."/>
            <person name="van Gent-Pelzer M.P.E."/>
            <person name="Joly D.L."/>
            <person name="van de Geest H.C."/>
            <person name="Bonants P.J.M."/>
            <person name="Smith D.S."/>
            <person name="Levesque C.A."/>
            <person name="van der Lee T.A.J."/>
        </authorList>
    </citation>
    <scope>NUCLEOTIDE SEQUENCE [LARGE SCALE GENOMIC DNA]</scope>
    <source>
        <strain evidence="9 10">LEV6574</strain>
    </source>
</reference>
<evidence type="ECO:0000256" key="1">
    <source>
        <dbReference type="ARBA" id="ARBA00001933"/>
    </source>
</evidence>
<dbReference type="VEuPathDB" id="FungiDB:SeMB42_g04179"/>
<evidence type="ECO:0000256" key="4">
    <source>
        <dbReference type="ARBA" id="ARBA00022679"/>
    </source>
</evidence>
<keyword evidence="7" id="KW-0812">Transmembrane</keyword>
<comment type="caution">
    <text evidence="9">The sequence shown here is derived from an EMBL/GenBank/DDBJ whole genome shotgun (WGS) entry which is preliminary data.</text>
</comment>
<dbReference type="GO" id="GO:0016020">
    <property type="term" value="C:membrane"/>
    <property type="evidence" value="ECO:0007669"/>
    <property type="project" value="GOC"/>
</dbReference>
<proteinExistence type="inferred from homology"/>
<keyword evidence="7" id="KW-1133">Transmembrane helix</keyword>
<accession>A0A507DH19</accession>
<sequence>MGRGAKNYEAVPRYALPGNAANIHAHALPPYFYIPRPPPAPADDASSCINKYRPDTNNRHHAIVKAPLWVVLTTYLAYAILTLVGRMRDWADYYLHPEKFAKYLPKDGYAPLMDMEETLYHRRLYIRIRDCFNHLITNVPGRFLTVYDRKSPDYNHTFQYTGTTTEYLNVSSYNYLGFAQAQGPCADAVENMLSKCGLSYSSARMEAGFSSLHRETEKLVARFVGKEDAVIFSMGFATNSTTIPALASKGTLIVSDELNHASLRYGCRVSSATLVTFKHNDMKNLESTLRKNISKGQPRTGKPWTKILVIVEGLYSMEGTYCKLPEIVAMKDKYKFYLYVDEAHSIGALGPNGRGICDLMNVSPAKVDVLMGTFTKSFGAAGGYICGDKKIIDQVRLHSHSAIYAESVSPIVLQQIYSSMSIIMGDDGTDEGSHRLHRLASNSRYVMLRLRELGFTVYGDLGSPVIPLLLYHPAKMPAVSRELMARGIAAVIVGYPATPVSEGRIRLCVSAAHTHADLTSVEFRHLLSFILLILERHGTLFLILLFITYPVLHMIVKVGWCGVKEAELQTKCELHLSTPSTPAPIHHCIHLDMFAAIRNYRYRQQTSQNDSSSSNIKGISIGHFGYNNHGKVAKIKKQLHRRMSLLNLRIYACIPSNAQALVGNTSAIAYDATRNEPKAPSLSLLNLPLEILPHILIRIANPSNFSMTCKYIHRALDDCYVKALFVKERCGGLNLEGVTKRGGLICSSRRTVGCIYDDDDDDNGRRAHVVELLLRWGCFNHTKAGWDTLMRFFVRKGFVNGIRTVINECHLAASRNHARSTVIENKLIAFGTNCTHTSKLDLLDRAALQNQLGVVKYLVEDCDDGVVDVHANDERALYFASRAGHLEVVRYLIEKCGCDPLARRGKPLRSASRWNHGDLVSYLCTKTQDPTYIFEALKEAAMSGCSNCVSILVNEGCAQVDTALKHAAQRGQLGAVTTLCNDNYQQQVLEDAMVSAASHGHLDVVRFLSEKIGSIRCLRENLHLLNDSAHYWGIVELLNTFTLRNSGESVG</sequence>
<dbReference type="EMBL" id="QEAM01000021">
    <property type="protein sequence ID" value="TPX50188.1"/>
    <property type="molecule type" value="Genomic_DNA"/>
</dbReference>
<protein>
    <recommendedName>
        <fullName evidence="3">serine C-palmitoyltransferase</fullName>
        <ecNumber evidence="3">2.3.1.50</ecNumber>
    </recommendedName>
</protein>
<dbReference type="PROSITE" id="PS00599">
    <property type="entry name" value="AA_TRANSFER_CLASS_2"/>
    <property type="match status" value="1"/>
</dbReference>
<dbReference type="InterPro" id="IPR001917">
    <property type="entry name" value="Aminotrans_II_pyridoxalP_BS"/>
</dbReference>
<dbReference type="InterPro" id="IPR002110">
    <property type="entry name" value="Ankyrin_rpt"/>
</dbReference>
<dbReference type="InterPro" id="IPR015422">
    <property type="entry name" value="PyrdxlP-dep_Trfase_small"/>
</dbReference>
<dbReference type="Pfam" id="PF12796">
    <property type="entry name" value="Ank_2"/>
    <property type="match status" value="2"/>
</dbReference>
<dbReference type="SUPFAM" id="SSF53383">
    <property type="entry name" value="PLP-dependent transferases"/>
    <property type="match status" value="1"/>
</dbReference>
<dbReference type="GO" id="GO:0030170">
    <property type="term" value="F:pyridoxal phosphate binding"/>
    <property type="evidence" value="ECO:0007669"/>
    <property type="project" value="InterPro"/>
</dbReference>
<evidence type="ECO:0000256" key="3">
    <source>
        <dbReference type="ARBA" id="ARBA00013220"/>
    </source>
</evidence>
<dbReference type="InterPro" id="IPR015424">
    <property type="entry name" value="PyrdxlP-dep_Trfase"/>
</dbReference>
<dbReference type="GO" id="GO:0017059">
    <property type="term" value="C:serine palmitoyltransferase complex"/>
    <property type="evidence" value="ECO:0007669"/>
    <property type="project" value="TreeGrafter"/>
</dbReference>
<dbReference type="Pfam" id="PF00155">
    <property type="entry name" value="Aminotran_1_2"/>
    <property type="match status" value="1"/>
</dbReference>
<dbReference type="PANTHER" id="PTHR13693">
    <property type="entry name" value="CLASS II AMINOTRANSFERASE/8-AMINO-7-OXONONANOATE SYNTHASE"/>
    <property type="match status" value="1"/>
</dbReference>